<evidence type="ECO:0000313" key="2">
    <source>
        <dbReference type="EMBL" id="BEH03235.1"/>
    </source>
</evidence>
<gene>
    <name evidence="2" type="ORF">brsh051_25160</name>
</gene>
<dbReference type="RefSeq" id="WP_286265559.1">
    <property type="nucleotide sequence ID" value="NZ_AP028056.1"/>
</dbReference>
<reference evidence="2" key="1">
    <citation type="journal article" date="2024" name="Int. J. Syst. Evol. Microbiol.">
        <title>Brooklawnia propionicigenes sp. nov., a facultatively anaerobic, propionate-producing bacterium isolated from a methanogenic reactor treating waste from cattle farms.</title>
        <authorList>
            <person name="Akita Y."/>
            <person name="Ueki A."/>
            <person name="Tonouchi A."/>
            <person name="Sugawara Y."/>
            <person name="Honma S."/>
            <person name="Kaku N."/>
            <person name="Ueki K."/>
        </authorList>
    </citation>
    <scope>NUCLEOTIDE SEQUENCE</scope>
    <source>
        <strain evidence="2">SH051</strain>
    </source>
</reference>
<keyword evidence="1" id="KW-0472">Membrane</keyword>
<feature type="transmembrane region" description="Helical" evidence="1">
    <location>
        <begin position="102"/>
        <end position="123"/>
    </location>
</feature>
<feature type="transmembrane region" description="Helical" evidence="1">
    <location>
        <begin position="196"/>
        <end position="217"/>
    </location>
</feature>
<dbReference type="KEGG" id="broo:brsh051_25160"/>
<feature type="transmembrane region" description="Helical" evidence="1">
    <location>
        <begin position="62"/>
        <end position="81"/>
    </location>
</feature>
<name>A0AAN0K7R7_9ACTN</name>
<evidence type="ECO:0000256" key="1">
    <source>
        <dbReference type="SAM" id="Phobius"/>
    </source>
</evidence>
<dbReference type="AlphaFoldDB" id="A0AAN0K7R7"/>
<feature type="transmembrane region" description="Helical" evidence="1">
    <location>
        <begin position="170"/>
        <end position="190"/>
    </location>
</feature>
<keyword evidence="1" id="KW-0812">Transmembrane</keyword>
<feature type="transmembrane region" description="Helical" evidence="1">
    <location>
        <begin position="36"/>
        <end position="56"/>
    </location>
</feature>
<feature type="transmembrane region" description="Helical" evidence="1">
    <location>
        <begin position="135"/>
        <end position="158"/>
    </location>
</feature>
<accession>A0AAN0K7R7</accession>
<dbReference type="Proteomes" id="UP001431656">
    <property type="component" value="Chromosome"/>
</dbReference>
<dbReference type="EMBL" id="AP028056">
    <property type="protein sequence ID" value="BEH03235.1"/>
    <property type="molecule type" value="Genomic_DNA"/>
</dbReference>
<keyword evidence="3" id="KW-1185">Reference proteome</keyword>
<protein>
    <submittedName>
        <fullName evidence="2">Uncharacterized protein</fullName>
    </submittedName>
</protein>
<evidence type="ECO:0000313" key="3">
    <source>
        <dbReference type="Proteomes" id="UP001431656"/>
    </source>
</evidence>
<keyword evidence="1" id="KW-1133">Transmembrane helix</keyword>
<organism evidence="2 3">
    <name type="scientific">Brooklawnia propionicigenes</name>
    <dbReference type="NCBI Taxonomy" id="3041175"/>
    <lineage>
        <taxon>Bacteria</taxon>
        <taxon>Bacillati</taxon>
        <taxon>Actinomycetota</taxon>
        <taxon>Actinomycetes</taxon>
        <taxon>Propionibacteriales</taxon>
        <taxon>Propionibacteriaceae</taxon>
        <taxon>Brooklawnia</taxon>
    </lineage>
</organism>
<sequence length="232" mass="24952">MNDMHEAVTLPDPAVKRLLHPTVLPEARSLYVRGWWFGRLCSPPIVVAIGAIVWLISGNLFASLVAPLSTFAIALVASRWLDARAWDFIPRKRQDPRGARSWQLLAAVLDAQALLITAIAFVLAMSDRPLSDGVIVFAIGAGGGVAVVQIIELALAVARNRDSAQIGARIIMIVAVVASSVTVAALAMGGRWTPESLITVILGAATVLLAQSLWWVFTAVQRRHRRTPVVVS</sequence>
<proteinExistence type="predicted"/>